<evidence type="ECO:0000256" key="2">
    <source>
        <dbReference type="ARBA" id="ARBA00022741"/>
    </source>
</evidence>
<dbReference type="SUPFAM" id="SSF52540">
    <property type="entry name" value="P-loop containing nucleoside triphosphate hydrolases"/>
    <property type="match status" value="1"/>
</dbReference>
<keyword evidence="3 6" id="KW-0067">ATP-binding</keyword>
<dbReference type="PANTHER" id="PTHR42734">
    <property type="entry name" value="METAL TRANSPORT SYSTEM ATP-BINDING PROTEIN TM_0124-RELATED"/>
    <property type="match status" value="1"/>
</dbReference>
<dbReference type="EMBL" id="PJNE01000001">
    <property type="protein sequence ID" value="PKW28209.1"/>
    <property type="molecule type" value="Genomic_DNA"/>
</dbReference>
<evidence type="ECO:0000313" key="6">
    <source>
        <dbReference type="EMBL" id="PKW28209.1"/>
    </source>
</evidence>
<gene>
    <name evidence="6" type="ORF">ATL31_3067</name>
</gene>
<evidence type="ECO:0000256" key="3">
    <source>
        <dbReference type="ARBA" id="ARBA00022840"/>
    </source>
</evidence>
<dbReference type="InterPro" id="IPR017871">
    <property type="entry name" value="ABC_transporter-like_CS"/>
</dbReference>
<accession>A0A2N3YN27</accession>
<feature type="domain" description="ABC transporter" evidence="5">
    <location>
        <begin position="9"/>
        <end position="243"/>
    </location>
</feature>
<dbReference type="PROSITE" id="PS50893">
    <property type="entry name" value="ABC_TRANSPORTER_2"/>
    <property type="match status" value="1"/>
</dbReference>
<keyword evidence="2" id="KW-0547">Nucleotide-binding</keyword>
<organism evidence="6 7">
    <name type="scientific">Phycicoccus duodecadis</name>
    <dbReference type="NCBI Taxonomy" id="173053"/>
    <lineage>
        <taxon>Bacteria</taxon>
        <taxon>Bacillati</taxon>
        <taxon>Actinomycetota</taxon>
        <taxon>Actinomycetes</taxon>
        <taxon>Micrococcales</taxon>
        <taxon>Intrasporangiaceae</taxon>
        <taxon>Phycicoccus</taxon>
    </lineage>
</organism>
<dbReference type="InterPro" id="IPR003439">
    <property type="entry name" value="ABC_transporter-like_ATP-bd"/>
</dbReference>
<keyword evidence="7" id="KW-1185">Reference proteome</keyword>
<reference evidence="6 7" key="1">
    <citation type="submission" date="2017-12" db="EMBL/GenBank/DDBJ databases">
        <title>Sequencing the genomes of 1000 Actinobacteria strains.</title>
        <authorList>
            <person name="Klenk H.-P."/>
        </authorList>
    </citation>
    <scope>NUCLEOTIDE SEQUENCE [LARGE SCALE GENOMIC DNA]</scope>
    <source>
        <strain evidence="6 7">DSM 12806</strain>
    </source>
</reference>
<dbReference type="AlphaFoldDB" id="A0A2N3YN27"/>
<dbReference type="InterPro" id="IPR050153">
    <property type="entry name" value="Metal_Ion_Import_ABC"/>
</dbReference>
<dbReference type="Pfam" id="PF00005">
    <property type="entry name" value="ABC_tran"/>
    <property type="match status" value="1"/>
</dbReference>
<dbReference type="PROSITE" id="PS00211">
    <property type="entry name" value="ABC_TRANSPORTER_1"/>
    <property type="match status" value="1"/>
</dbReference>
<evidence type="ECO:0000313" key="7">
    <source>
        <dbReference type="Proteomes" id="UP000233781"/>
    </source>
</evidence>
<proteinExistence type="predicted"/>
<dbReference type="CDD" id="cd03235">
    <property type="entry name" value="ABC_Metallic_Cations"/>
    <property type="match status" value="1"/>
</dbReference>
<dbReference type="GO" id="GO:0005524">
    <property type="term" value="F:ATP binding"/>
    <property type="evidence" value="ECO:0007669"/>
    <property type="project" value="UniProtKB-KW"/>
</dbReference>
<dbReference type="Proteomes" id="UP000233781">
    <property type="component" value="Unassembled WGS sequence"/>
</dbReference>
<evidence type="ECO:0000259" key="5">
    <source>
        <dbReference type="PROSITE" id="PS50893"/>
    </source>
</evidence>
<comment type="caution">
    <text evidence="6">The sequence shown here is derived from an EMBL/GenBank/DDBJ whole genome shotgun (WGS) entry which is preliminary data.</text>
</comment>
<dbReference type="Gene3D" id="3.40.50.300">
    <property type="entry name" value="P-loop containing nucleotide triphosphate hydrolases"/>
    <property type="match status" value="1"/>
</dbReference>
<dbReference type="SMART" id="SM00382">
    <property type="entry name" value="AAA"/>
    <property type="match status" value="1"/>
</dbReference>
<dbReference type="RefSeq" id="WP_245862535.1">
    <property type="nucleotide sequence ID" value="NZ_PJNE01000001.1"/>
</dbReference>
<dbReference type="InterPro" id="IPR003593">
    <property type="entry name" value="AAA+_ATPase"/>
</dbReference>
<sequence>MPLSPASLVELRSASFGYPGRTVVTGVDLTVRPGEVVALLGPNGSGKSTLVRGLLGLTEHQGGEVLLLGTPREQFHEHTRIGYVPQRHSLSAAVRATVTEIVAVGRLPHRPWWRPASSEDRDVVRAAIAAVGLADRADEEVAALSGGQQRRVLIARALAGRPDLLVMDEPTAGVDQVNQLALADVLRRLAADGTSMLVVTHELDALSDVVTRIVCMDAGHLDFDGSPAEYREHLRAHGSGSGHHHDHDHPASSPAGRRVLGDGPLDPAPKAPR</sequence>
<evidence type="ECO:0000256" key="4">
    <source>
        <dbReference type="SAM" id="MobiDB-lite"/>
    </source>
</evidence>
<evidence type="ECO:0000256" key="1">
    <source>
        <dbReference type="ARBA" id="ARBA00022448"/>
    </source>
</evidence>
<name>A0A2N3YN27_9MICO</name>
<keyword evidence="1" id="KW-0813">Transport</keyword>
<dbReference type="InterPro" id="IPR027417">
    <property type="entry name" value="P-loop_NTPase"/>
</dbReference>
<protein>
    <submittedName>
        <fullName evidence="6">Zinc transport system ATP-binding protein</fullName>
    </submittedName>
</protein>
<dbReference type="GO" id="GO:0016887">
    <property type="term" value="F:ATP hydrolysis activity"/>
    <property type="evidence" value="ECO:0007669"/>
    <property type="project" value="InterPro"/>
</dbReference>
<feature type="region of interest" description="Disordered" evidence="4">
    <location>
        <begin position="236"/>
        <end position="273"/>
    </location>
</feature>